<dbReference type="Pfam" id="PF01934">
    <property type="entry name" value="HepT-like"/>
    <property type="match status" value="1"/>
</dbReference>
<dbReference type="HOGENOM" id="CLU_1465166_0_0_2"/>
<dbReference type="GO" id="GO:0004540">
    <property type="term" value="F:RNA nuclease activity"/>
    <property type="evidence" value="ECO:0007669"/>
    <property type="project" value="InterPro"/>
</dbReference>
<keyword evidence="2" id="KW-0540">Nuclease</keyword>
<dbReference type="Proteomes" id="UP000009062">
    <property type="component" value="Chromosome"/>
</dbReference>
<dbReference type="InterPro" id="IPR008201">
    <property type="entry name" value="HepT-like"/>
</dbReference>
<dbReference type="InterPro" id="IPR052379">
    <property type="entry name" value="Type_VII_TA_RNase"/>
</dbReference>
<comment type="similarity">
    <text evidence="4">Belongs to the HepT RNase toxin family.</text>
</comment>
<organism evidence="5 6">
    <name type="scientific">Pyrobaculum oguniense (strain DSM 13380 / JCM 10595 / TE7)</name>
    <dbReference type="NCBI Taxonomy" id="698757"/>
    <lineage>
        <taxon>Archaea</taxon>
        <taxon>Thermoproteota</taxon>
        <taxon>Thermoprotei</taxon>
        <taxon>Thermoproteales</taxon>
        <taxon>Thermoproteaceae</taxon>
        <taxon>Pyrobaculum</taxon>
    </lineage>
</organism>
<dbReference type="KEGG" id="pog:Pogu_0795"/>
<dbReference type="InterPro" id="IPR037038">
    <property type="entry name" value="HepT-like_sf"/>
</dbReference>
<protein>
    <recommendedName>
        <fullName evidence="7">DUF86 domain-containing protein</fullName>
    </recommendedName>
</protein>
<dbReference type="EMBL" id="CP003316">
    <property type="protein sequence ID" value="AFA38822.1"/>
    <property type="molecule type" value="Genomic_DNA"/>
</dbReference>
<dbReference type="GO" id="GO:0016787">
    <property type="term" value="F:hydrolase activity"/>
    <property type="evidence" value="ECO:0007669"/>
    <property type="project" value="UniProtKB-KW"/>
</dbReference>
<dbReference type="eggNOG" id="arCOG02112">
    <property type="taxonomic scope" value="Archaea"/>
</dbReference>
<evidence type="ECO:0000256" key="2">
    <source>
        <dbReference type="ARBA" id="ARBA00022722"/>
    </source>
</evidence>
<proteinExistence type="inferred from homology"/>
<dbReference type="PANTHER" id="PTHR33397">
    <property type="entry name" value="UPF0331 PROTEIN YUTE"/>
    <property type="match status" value="1"/>
</dbReference>
<dbReference type="GO" id="GO:0110001">
    <property type="term" value="C:toxin-antitoxin complex"/>
    <property type="evidence" value="ECO:0007669"/>
    <property type="project" value="InterPro"/>
</dbReference>
<keyword evidence="3" id="KW-0378">Hydrolase</keyword>
<evidence type="ECO:0000256" key="4">
    <source>
        <dbReference type="ARBA" id="ARBA00024207"/>
    </source>
</evidence>
<dbReference type="Gene3D" id="1.20.120.580">
    <property type="entry name" value="bsu32300-like"/>
    <property type="match status" value="1"/>
</dbReference>
<evidence type="ECO:0000256" key="3">
    <source>
        <dbReference type="ARBA" id="ARBA00022801"/>
    </source>
</evidence>
<evidence type="ECO:0000313" key="5">
    <source>
        <dbReference type="EMBL" id="AFA38822.1"/>
    </source>
</evidence>
<accession>H6Q892</accession>
<reference evidence="5 6" key="1">
    <citation type="journal article" date="2012" name="Stand. Genomic Sci.">
        <title>Complete genome sequence of Pyrobaculum oguniense.</title>
        <authorList>
            <person name="Bernick D.L."/>
            <person name="Karplus K."/>
            <person name="Lui L.M."/>
            <person name="Coker J.K."/>
            <person name="Murphy J.N."/>
            <person name="Chan P.P."/>
            <person name="Cozen A.E."/>
            <person name="Lowe T.M."/>
        </authorList>
    </citation>
    <scope>NUCLEOTIDE SEQUENCE [LARGE SCALE GENOMIC DNA]</scope>
    <source>
        <strain evidence="5 6">TE7</strain>
    </source>
</reference>
<evidence type="ECO:0000256" key="1">
    <source>
        <dbReference type="ARBA" id="ARBA00022649"/>
    </source>
</evidence>
<evidence type="ECO:0008006" key="7">
    <source>
        <dbReference type="Google" id="ProtNLM"/>
    </source>
</evidence>
<dbReference type="AlphaFoldDB" id="H6Q892"/>
<gene>
    <name evidence="5" type="ordered locus">Pogu_0795</name>
</gene>
<sequence>MDALQRLRRQLELIRAYAAELGEERSSPGVERLEQLIIQALLDLGAMAPSALGAPPARSYGQIGYELYRRGALSKEDAAVLRAMAGLRNIHVHGYAAVEPEKVVECSKRVGQDALRIAEAIISALEGRGINPLEEEAVAKIRDVLRGRVRLAYLFGGGPRGTASRGTTTSQCTWRAVATFTSSA</sequence>
<name>H6Q892_PYROT</name>
<dbReference type="STRING" id="698757.Pogu_0795"/>
<keyword evidence="1" id="KW-1277">Toxin-antitoxin system</keyword>
<keyword evidence="6" id="KW-1185">Reference proteome</keyword>
<evidence type="ECO:0000313" key="6">
    <source>
        <dbReference type="Proteomes" id="UP000009062"/>
    </source>
</evidence>
<dbReference type="PANTHER" id="PTHR33397:SF5">
    <property type="entry name" value="RNASE YUTE-RELATED"/>
    <property type="match status" value="1"/>
</dbReference>